<dbReference type="GeneID" id="54489961"/>
<sequence length="296" mass="33544">MIRYFPTDQPWFTVNLTQVARTQPGACHEVQEREWRTYGPPPPNFWVAPMGSPDATQQRYFVYGDRSIQAVDEGLKENAQKPTNAVYTSKFEGREFSKGFSKFHPCSPEGRNSYPPPNFQEEMIFDVEDTPGFFHPPLKCWRAKATPEAVLERSEALLSDARYTGANSLCLSHPANRDTVIFSGEVEASCVARSCGFSLIIICCLTRAEGIGWQRIYDMENRPRIYSRWSTGPQATGTPLVLMCLPSTPLSHGGGKEMRNVFATGYAFRKRMTDWFTMKPTPRSSFEKILNTISHE</sequence>
<name>A0A6A6W4V0_9PEZI</name>
<proteinExistence type="predicted"/>
<dbReference type="AlphaFoldDB" id="A0A6A6W4V0"/>
<reference evidence="1" key="1">
    <citation type="journal article" date="2020" name="Stud. Mycol.">
        <title>101 Dothideomycetes genomes: a test case for predicting lifestyles and emergence of pathogens.</title>
        <authorList>
            <person name="Haridas S."/>
            <person name="Albert R."/>
            <person name="Binder M."/>
            <person name="Bloem J."/>
            <person name="Labutti K."/>
            <person name="Salamov A."/>
            <person name="Andreopoulos B."/>
            <person name="Baker S."/>
            <person name="Barry K."/>
            <person name="Bills G."/>
            <person name="Bluhm B."/>
            <person name="Cannon C."/>
            <person name="Castanera R."/>
            <person name="Culley D."/>
            <person name="Daum C."/>
            <person name="Ezra D."/>
            <person name="Gonzalez J."/>
            <person name="Henrissat B."/>
            <person name="Kuo A."/>
            <person name="Liang C."/>
            <person name="Lipzen A."/>
            <person name="Lutzoni F."/>
            <person name="Magnuson J."/>
            <person name="Mondo S."/>
            <person name="Nolan M."/>
            <person name="Ohm R."/>
            <person name="Pangilinan J."/>
            <person name="Park H.-J."/>
            <person name="Ramirez L."/>
            <person name="Alfaro M."/>
            <person name="Sun H."/>
            <person name="Tritt A."/>
            <person name="Yoshinaga Y."/>
            <person name="Zwiers L.-H."/>
            <person name="Turgeon B."/>
            <person name="Goodwin S."/>
            <person name="Spatafora J."/>
            <person name="Crous P."/>
            <person name="Grigoriev I."/>
        </authorList>
    </citation>
    <scope>NUCLEOTIDE SEQUENCE</scope>
    <source>
        <strain evidence="1">CBS 121739</strain>
    </source>
</reference>
<accession>A0A6A6W4V0</accession>
<keyword evidence="2" id="KW-1185">Reference proteome</keyword>
<gene>
    <name evidence="1" type="ORF">EJ05DRAFT_528378</name>
</gene>
<protein>
    <submittedName>
        <fullName evidence="1">Uncharacterized protein</fullName>
    </submittedName>
</protein>
<evidence type="ECO:0000313" key="1">
    <source>
        <dbReference type="EMBL" id="KAF2757958.1"/>
    </source>
</evidence>
<dbReference type="Proteomes" id="UP000799437">
    <property type="component" value="Unassembled WGS sequence"/>
</dbReference>
<dbReference type="EMBL" id="ML996572">
    <property type="protein sequence ID" value="KAF2757958.1"/>
    <property type="molecule type" value="Genomic_DNA"/>
</dbReference>
<dbReference type="OrthoDB" id="3694092at2759"/>
<dbReference type="RefSeq" id="XP_033600409.1">
    <property type="nucleotide sequence ID" value="XM_033748907.1"/>
</dbReference>
<organism evidence="1 2">
    <name type="scientific">Pseudovirgaria hyperparasitica</name>
    <dbReference type="NCBI Taxonomy" id="470096"/>
    <lineage>
        <taxon>Eukaryota</taxon>
        <taxon>Fungi</taxon>
        <taxon>Dikarya</taxon>
        <taxon>Ascomycota</taxon>
        <taxon>Pezizomycotina</taxon>
        <taxon>Dothideomycetes</taxon>
        <taxon>Dothideomycetes incertae sedis</taxon>
        <taxon>Acrospermales</taxon>
        <taxon>Acrospermaceae</taxon>
        <taxon>Pseudovirgaria</taxon>
    </lineage>
</organism>
<evidence type="ECO:0000313" key="2">
    <source>
        <dbReference type="Proteomes" id="UP000799437"/>
    </source>
</evidence>